<evidence type="ECO:0000259" key="8">
    <source>
        <dbReference type="PROSITE" id="PS50090"/>
    </source>
</evidence>
<proteinExistence type="predicted"/>
<evidence type="ECO:0000256" key="4">
    <source>
        <dbReference type="ARBA" id="ARBA00023125"/>
    </source>
</evidence>
<dbReference type="Proteomes" id="UP001346149">
    <property type="component" value="Unassembled WGS sequence"/>
</dbReference>
<evidence type="ECO:0000313" key="11">
    <source>
        <dbReference type="Proteomes" id="UP001346149"/>
    </source>
</evidence>
<evidence type="ECO:0000259" key="9">
    <source>
        <dbReference type="PROSITE" id="PS51294"/>
    </source>
</evidence>
<evidence type="ECO:0000256" key="5">
    <source>
        <dbReference type="ARBA" id="ARBA00023163"/>
    </source>
</evidence>
<dbReference type="InterPro" id="IPR050560">
    <property type="entry name" value="MYB_TF"/>
</dbReference>
<comment type="caution">
    <text evidence="10">The sequence shown here is derived from an EMBL/GenBank/DDBJ whole genome shotgun (WGS) entry which is preliminary data.</text>
</comment>
<evidence type="ECO:0000256" key="2">
    <source>
        <dbReference type="ARBA" id="ARBA00022737"/>
    </source>
</evidence>
<keyword evidence="3" id="KW-0805">Transcription regulation</keyword>
<dbReference type="GO" id="GO:0000981">
    <property type="term" value="F:DNA-binding transcription factor activity, RNA polymerase II-specific"/>
    <property type="evidence" value="ECO:0007669"/>
    <property type="project" value="TreeGrafter"/>
</dbReference>
<dbReference type="FunFam" id="1.10.10.60:FF:000060">
    <property type="entry name" value="MYB transcription factor"/>
    <property type="match status" value="1"/>
</dbReference>
<dbReference type="GO" id="GO:0005634">
    <property type="term" value="C:nucleus"/>
    <property type="evidence" value="ECO:0007669"/>
    <property type="project" value="UniProtKB-SubCell"/>
</dbReference>
<dbReference type="InterPro" id="IPR017930">
    <property type="entry name" value="Myb_dom"/>
</dbReference>
<dbReference type="PROSITE" id="PS51294">
    <property type="entry name" value="HTH_MYB"/>
    <property type="match status" value="2"/>
</dbReference>
<keyword evidence="5" id="KW-0804">Transcription</keyword>
<evidence type="ECO:0000256" key="7">
    <source>
        <dbReference type="SAM" id="MobiDB-lite"/>
    </source>
</evidence>
<dbReference type="SMART" id="SM00717">
    <property type="entry name" value="SANT"/>
    <property type="match status" value="2"/>
</dbReference>
<feature type="region of interest" description="Disordered" evidence="7">
    <location>
        <begin position="304"/>
        <end position="337"/>
    </location>
</feature>
<evidence type="ECO:0000256" key="6">
    <source>
        <dbReference type="ARBA" id="ARBA00023242"/>
    </source>
</evidence>
<accession>A0AAN7MCM6</accession>
<keyword evidence="6" id="KW-0539">Nucleus</keyword>
<feature type="region of interest" description="Disordered" evidence="7">
    <location>
        <begin position="26"/>
        <end position="62"/>
    </location>
</feature>
<feature type="compositionally biased region" description="Polar residues" evidence="7">
    <location>
        <begin position="230"/>
        <end position="244"/>
    </location>
</feature>
<feature type="compositionally biased region" description="Basic and acidic residues" evidence="7">
    <location>
        <begin position="52"/>
        <end position="62"/>
    </location>
</feature>
<feature type="domain" description="Myb-like" evidence="8">
    <location>
        <begin position="144"/>
        <end position="194"/>
    </location>
</feature>
<feature type="region of interest" description="Disordered" evidence="7">
    <location>
        <begin position="78"/>
        <end position="97"/>
    </location>
</feature>
<name>A0AAN7MCM6_TRANT</name>
<reference evidence="10 11" key="1">
    <citation type="journal article" date="2023" name="Hortic Res">
        <title>Pangenome of water caltrop reveals structural variations and asymmetric subgenome divergence after allopolyploidization.</title>
        <authorList>
            <person name="Zhang X."/>
            <person name="Chen Y."/>
            <person name="Wang L."/>
            <person name="Yuan Y."/>
            <person name="Fang M."/>
            <person name="Shi L."/>
            <person name="Lu R."/>
            <person name="Comes H.P."/>
            <person name="Ma Y."/>
            <person name="Chen Y."/>
            <person name="Huang G."/>
            <person name="Zhou Y."/>
            <person name="Zheng Z."/>
            <person name="Qiu Y."/>
        </authorList>
    </citation>
    <scope>NUCLEOTIDE SEQUENCE [LARGE SCALE GENOMIC DNA]</scope>
    <source>
        <strain evidence="10">F231</strain>
    </source>
</reference>
<feature type="compositionally biased region" description="Low complexity" evidence="7">
    <location>
        <begin position="273"/>
        <end position="289"/>
    </location>
</feature>
<keyword evidence="11" id="KW-1185">Reference proteome</keyword>
<organism evidence="10 11">
    <name type="scientific">Trapa natans</name>
    <name type="common">Water chestnut</name>
    <dbReference type="NCBI Taxonomy" id="22666"/>
    <lineage>
        <taxon>Eukaryota</taxon>
        <taxon>Viridiplantae</taxon>
        <taxon>Streptophyta</taxon>
        <taxon>Embryophyta</taxon>
        <taxon>Tracheophyta</taxon>
        <taxon>Spermatophyta</taxon>
        <taxon>Magnoliopsida</taxon>
        <taxon>eudicotyledons</taxon>
        <taxon>Gunneridae</taxon>
        <taxon>Pentapetalae</taxon>
        <taxon>rosids</taxon>
        <taxon>malvids</taxon>
        <taxon>Myrtales</taxon>
        <taxon>Lythraceae</taxon>
        <taxon>Trapa</taxon>
    </lineage>
</organism>
<feature type="domain" description="Myb-like" evidence="8">
    <location>
        <begin position="97"/>
        <end position="143"/>
    </location>
</feature>
<gene>
    <name evidence="10" type="ORF">SAY86_012340</name>
</gene>
<dbReference type="PROSITE" id="PS50090">
    <property type="entry name" value="MYB_LIKE"/>
    <property type="match status" value="2"/>
</dbReference>
<evidence type="ECO:0000313" key="10">
    <source>
        <dbReference type="EMBL" id="KAK4794346.1"/>
    </source>
</evidence>
<dbReference type="PANTHER" id="PTHR45614">
    <property type="entry name" value="MYB PROTEIN-RELATED"/>
    <property type="match status" value="1"/>
</dbReference>
<evidence type="ECO:0000256" key="3">
    <source>
        <dbReference type="ARBA" id="ARBA00023015"/>
    </source>
</evidence>
<comment type="subcellular location">
    <subcellularLocation>
        <location evidence="1">Nucleus</location>
    </subcellularLocation>
</comment>
<keyword evidence="4" id="KW-0238">DNA-binding</keyword>
<dbReference type="CDD" id="cd00167">
    <property type="entry name" value="SANT"/>
    <property type="match status" value="2"/>
</dbReference>
<dbReference type="InterPro" id="IPR009057">
    <property type="entry name" value="Homeodomain-like_sf"/>
</dbReference>
<feature type="domain" description="HTH myb-type" evidence="9">
    <location>
        <begin position="92"/>
        <end position="147"/>
    </location>
</feature>
<dbReference type="Pfam" id="PF13921">
    <property type="entry name" value="Myb_DNA-bind_6"/>
    <property type="match status" value="1"/>
</dbReference>
<dbReference type="SUPFAM" id="SSF46689">
    <property type="entry name" value="Homeodomain-like"/>
    <property type="match status" value="1"/>
</dbReference>
<dbReference type="PANTHER" id="PTHR45614:SF259">
    <property type="entry name" value="MYB DOMAIN PROTEIN 89-RELATED"/>
    <property type="match status" value="1"/>
</dbReference>
<keyword evidence="2" id="KW-0677">Repeat</keyword>
<feature type="region of interest" description="Disordered" evidence="7">
    <location>
        <begin position="230"/>
        <end position="289"/>
    </location>
</feature>
<dbReference type="AlphaFoldDB" id="A0AAN7MCM6"/>
<feature type="domain" description="HTH myb-type" evidence="9">
    <location>
        <begin position="148"/>
        <end position="198"/>
    </location>
</feature>
<evidence type="ECO:0000256" key="1">
    <source>
        <dbReference type="ARBA" id="ARBA00004123"/>
    </source>
</evidence>
<dbReference type="Gene3D" id="1.10.10.60">
    <property type="entry name" value="Homeodomain-like"/>
    <property type="match status" value="2"/>
</dbReference>
<dbReference type="InterPro" id="IPR001005">
    <property type="entry name" value="SANT/Myb"/>
</dbReference>
<protein>
    <submittedName>
        <fullName evidence="10">Uncharacterized protein</fullName>
    </submittedName>
</protein>
<sequence length="337" mass="37183">MQTSNPSPLAGFQALNFMPYLSSSDGPPLRSLTGAFPATTGKSKKAWNSDPMKSRDGETDERDLRLIAVEDDEEPAIRTSSFNGGEEAGRPTKLCSRGHWRPAEDAKLRELVAQFGPQNWNLIAKHLQGRSGKSCRLRWCNQLDPRINRKAFSEEEEDRLVAAHGVYGSKWAMIASFFPGRTDNSVKNHWHVLMARKKREKHHHQSNQLYNSRKRKLLFIPHTGIGENSMISNESSTMSGNWRGSPSKKKPVWEDRSRCHTGPKDGGGCRRYSGSMNSGGSASNSDASGVESVVTHTLLLLSGSNYAAGNEGPPEEKQTDMPPPSSPFFDFLGVGAN</sequence>
<dbReference type="EMBL" id="JAXQNO010000007">
    <property type="protein sequence ID" value="KAK4794346.1"/>
    <property type="molecule type" value="Genomic_DNA"/>
</dbReference>
<dbReference type="GO" id="GO:0000978">
    <property type="term" value="F:RNA polymerase II cis-regulatory region sequence-specific DNA binding"/>
    <property type="evidence" value="ECO:0007669"/>
    <property type="project" value="TreeGrafter"/>
</dbReference>